<gene>
    <name evidence="1" type="ORF">EVC06_221</name>
</gene>
<proteinExistence type="predicted"/>
<dbReference type="EMBL" id="MN988534">
    <property type="protein sequence ID" value="QIG73996.1"/>
    <property type="molecule type" value="Genomic_DNA"/>
</dbReference>
<organism evidence="1 2">
    <name type="scientific">Rhizobium phage RHph_N34</name>
    <dbReference type="NCBI Taxonomy" id="2509586"/>
    <lineage>
        <taxon>Viruses</taxon>
        <taxon>Duplodnaviria</taxon>
        <taxon>Heunggongvirae</taxon>
        <taxon>Uroviricota</taxon>
        <taxon>Caudoviricetes</taxon>
        <taxon>Pootjesviridae</taxon>
        <taxon>Staniewskivirinae</taxon>
        <taxon>Trinifflemingvirus</taxon>
        <taxon>Trinifflemingvirus N34</taxon>
    </lineage>
</organism>
<keyword evidence="2" id="KW-1185">Reference proteome</keyword>
<sequence length="69" mass="7936">MKVKKKVTFNNGRFVNVSIPEQAVEGFMSQSHFETREEVIDNIVRMTVRGVEEAEKITIVSIEDHVDDQ</sequence>
<reference evidence="1 2" key="1">
    <citation type="submission" date="2020-01" db="EMBL/GenBank/DDBJ databases">
        <title>Patterns of diversity and host range of bacteriophage communities associated with bean-nodulatin bacteria.</title>
        <authorList>
            <person name="Vann Cauwenberghe J."/>
            <person name="Santamaria R.I."/>
            <person name="Bustos P."/>
            <person name="Juarez S."/>
            <person name="Gonzalez V."/>
        </authorList>
    </citation>
    <scope>NUCLEOTIDE SEQUENCE [LARGE SCALE GENOMIC DNA]</scope>
    <source>
        <strain evidence="2">RHph</strain>
    </source>
</reference>
<name>A0A7S5REE8_9CAUD</name>
<evidence type="ECO:0000313" key="1">
    <source>
        <dbReference type="EMBL" id="QIG73996.1"/>
    </source>
</evidence>
<evidence type="ECO:0000313" key="2">
    <source>
        <dbReference type="Proteomes" id="UP000646667"/>
    </source>
</evidence>
<dbReference type="Proteomes" id="UP000646667">
    <property type="component" value="Segment"/>
</dbReference>
<accession>A0A7S5REE8</accession>
<protein>
    <submittedName>
        <fullName evidence="1">Uncharacterized protein</fullName>
    </submittedName>
</protein>